<reference evidence="2 3" key="1">
    <citation type="submission" date="2018-04" db="EMBL/GenBank/DDBJ databases">
        <title>Genomic Encyclopedia of Archaeal and Bacterial Type Strains, Phase II (KMG-II): from individual species to whole genera.</title>
        <authorList>
            <person name="Goeker M."/>
        </authorList>
    </citation>
    <scope>NUCLEOTIDE SEQUENCE [LARGE SCALE GENOMIC DNA]</scope>
    <source>
        <strain evidence="2 3">DSM 19783</strain>
    </source>
</reference>
<dbReference type="EMBL" id="QAYC01000001">
    <property type="protein sequence ID" value="PTW52097.1"/>
    <property type="molecule type" value="Genomic_DNA"/>
</dbReference>
<proteinExistence type="predicted"/>
<evidence type="ECO:0000313" key="3">
    <source>
        <dbReference type="Proteomes" id="UP000244037"/>
    </source>
</evidence>
<dbReference type="Proteomes" id="UP000244037">
    <property type="component" value="Unassembled WGS sequence"/>
</dbReference>
<comment type="caution">
    <text evidence="2">The sequence shown here is derived from an EMBL/GenBank/DDBJ whole genome shotgun (WGS) entry which is preliminary data.</text>
</comment>
<accession>A0A8E3ASE9</accession>
<evidence type="ECO:0000256" key="1">
    <source>
        <dbReference type="SAM" id="SignalP"/>
    </source>
</evidence>
<protein>
    <submittedName>
        <fullName evidence="2">Uncharacterized protein</fullName>
    </submittedName>
</protein>
<feature type="signal peptide" evidence="1">
    <location>
        <begin position="1"/>
        <end position="21"/>
    </location>
</feature>
<evidence type="ECO:0000313" key="2">
    <source>
        <dbReference type="EMBL" id="PTW52097.1"/>
    </source>
</evidence>
<dbReference type="AlphaFoldDB" id="A0A8E3ASE9"/>
<gene>
    <name evidence="2" type="ORF">C8N38_101402</name>
</gene>
<feature type="chain" id="PRO_5034178019" evidence="1">
    <location>
        <begin position="22"/>
        <end position="147"/>
    </location>
</feature>
<name>A0A8E3ASE9_9RHOB</name>
<sequence length="147" mass="15039">MRHLAILAGSLVAVSAGAAGAAAVSLDCVAQLTCVSNLEAGSAGCQPTELRYALEVGRKTGAKVVMTPEGADETGRFYEFRRLPGTEGVRLQASGGGLEPGQGAGVLTVFDTLDFVLTRHDAVLLDPEGGTPRTIAVTVHGTCAEKD</sequence>
<keyword evidence="3" id="KW-1185">Reference proteome</keyword>
<organism evidence="2 3">
    <name type="scientific">Rhodovulum kholense</name>
    <dbReference type="NCBI Taxonomy" id="453584"/>
    <lineage>
        <taxon>Bacteria</taxon>
        <taxon>Pseudomonadati</taxon>
        <taxon>Pseudomonadota</taxon>
        <taxon>Alphaproteobacteria</taxon>
        <taxon>Rhodobacterales</taxon>
        <taxon>Paracoccaceae</taxon>
        <taxon>Rhodovulum</taxon>
    </lineage>
</organism>
<keyword evidence="1" id="KW-0732">Signal</keyword>